<keyword evidence="2" id="KW-1185">Reference proteome</keyword>
<organism evidence="1 2">
    <name type="scientific">Metabacillus malikii</name>
    <dbReference type="NCBI Taxonomy" id="1504265"/>
    <lineage>
        <taxon>Bacteria</taxon>
        <taxon>Bacillati</taxon>
        <taxon>Bacillota</taxon>
        <taxon>Bacilli</taxon>
        <taxon>Bacillales</taxon>
        <taxon>Bacillaceae</taxon>
        <taxon>Metabacillus</taxon>
    </lineage>
</organism>
<comment type="caution">
    <text evidence="1">The sequence shown here is derived from an EMBL/GenBank/DDBJ whole genome shotgun (WGS) entry which is preliminary data.</text>
</comment>
<sequence>MNLLLIVFNQKHKKFVTNYFYIASKYVVKGGESWKKMN</sequence>
<evidence type="ECO:0000313" key="2">
    <source>
        <dbReference type="Proteomes" id="UP001234495"/>
    </source>
</evidence>
<proteinExistence type="predicted"/>
<protein>
    <submittedName>
        <fullName evidence="1">Uncharacterized protein</fullName>
    </submittedName>
</protein>
<dbReference type="Proteomes" id="UP001234495">
    <property type="component" value="Unassembled WGS sequence"/>
</dbReference>
<dbReference type="EMBL" id="JAUSUD010000023">
    <property type="protein sequence ID" value="MDQ0232641.1"/>
    <property type="molecule type" value="Genomic_DNA"/>
</dbReference>
<reference evidence="1 2" key="1">
    <citation type="submission" date="2023-07" db="EMBL/GenBank/DDBJ databases">
        <title>Genomic Encyclopedia of Type Strains, Phase IV (KMG-IV): sequencing the most valuable type-strain genomes for metagenomic binning, comparative biology and taxonomic classification.</title>
        <authorList>
            <person name="Goeker M."/>
        </authorList>
    </citation>
    <scope>NUCLEOTIDE SEQUENCE [LARGE SCALE GENOMIC DNA]</scope>
    <source>
        <strain evidence="1 2">DSM 29005</strain>
    </source>
</reference>
<name>A0ABT9ZLH7_9BACI</name>
<evidence type="ECO:0000313" key="1">
    <source>
        <dbReference type="EMBL" id="MDQ0232641.1"/>
    </source>
</evidence>
<gene>
    <name evidence="1" type="ORF">J2S19_003963</name>
</gene>
<accession>A0ABT9ZLH7</accession>